<dbReference type="Pfam" id="PF02214">
    <property type="entry name" value="BTB_2"/>
    <property type="match status" value="1"/>
</dbReference>
<dbReference type="GO" id="GO:0051260">
    <property type="term" value="P:protein homooligomerization"/>
    <property type="evidence" value="ECO:0007669"/>
    <property type="project" value="InterPro"/>
</dbReference>
<dbReference type="InterPro" id="IPR000210">
    <property type="entry name" value="BTB/POZ_dom"/>
</dbReference>
<keyword evidence="3" id="KW-1185">Reference proteome</keyword>
<evidence type="ECO:0000313" key="3">
    <source>
        <dbReference type="Proteomes" id="UP001161017"/>
    </source>
</evidence>
<dbReference type="Proteomes" id="UP001161017">
    <property type="component" value="Unassembled WGS sequence"/>
</dbReference>
<feature type="domain" description="BTB" evidence="1">
    <location>
        <begin position="3"/>
        <end position="73"/>
    </location>
</feature>
<evidence type="ECO:0000313" key="2">
    <source>
        <dbReference type="EMBL" id="MDI1489408.1"/>
    </source>
</evidence>
<dbReference type="InterPro" id="IPR011333">
    <property type="entry name" value="SKP1/BTB/POZ_sf"/>
</dbReference>
<dbReference type="EMBL" id="JAPUFD010000009">
    <property type="protein sequence ID" value="MDI1489408.1"/>
    <property type="molecule type" value="Genomic_DNA"/>
</dbReference>
<gene>
    <name evidence="2" type="ORF">OHK93_008686</name>
</gene>
<dbReference type="Gene3D" id="3.30.710.10">
    <property type="entry name" value="Potassium Channel Kv1.1, Chain A"/>
    <property type="match status" value="1"/>
</dbReference>
<dbReference type="InterPro" id="IPR003131">
    <property type="entry name" value="T1-type_BTB"/>
</dbReference>
<dbReference type="AlphaFoldDB" id="A0AA43TVB9"/>
<dbReference type="InterPro" id="IPR045068">
    <property type="entry name" value="BACURD1-3"/>
</dbReference>
<dbReference type="PROSITE" id="PS50097">
    <property type="entry name" value="BTB"/>
    <property type="match status" value="1"/>
</dbReference>
<comment type="caution">
    <text evidence="2">The sequence shown here is derived from an EMBL/GenBank/DDBJ whole genome shotgun (WGS) entry which is preliminary data.</text>
</comment>
<dbReference type="SMART" id="SM00225">
    <property type="entry name" value="BTB"/>
    <property type="match status" value="1"/>
</dbReference>
<accession>A0AA43TVB9</accession>
<dbReference type="PANTHER" id="PTHR11145:SF8">
    <property type="entry name" value="RE57120P"/>
    <property type="match status" value="1"/>
</dbReference>
<dbReference type="CDD" id="cd18316">
    <property type="entry name" value="BTB_POZ_KCTD-like"/>
    <property type="match status" value="1"/>
</dbReference>
<reference evidence="2" key="1">
    <citation type="journal article" date="2023" name="Genome Biol. Evol.">
        <title>First Whole Genome Sequence and Flow Cytometry Genome Size Data for the Lichen-Forming Fungus Ramalina farinacea (Ascomycota).</title>
        <authorList>
            <person name="Llewellyn T."/>
            <person name="Mian S."/>
            <person name="Hill R."/>
            <person name="Leitch I.J."/>
            <person name="Gaya E."/>
        </authorList>
    </citation>
    <scope>NUCLEOTIDE SEQUENCE</scope>
    <source>
        <strain evidence="2">LIQ254RAFAR</strain>
    </source>
</reference>
<name>A0AA43TVB9_9LECA</name>
<organism evidence="2 3">
    <name type="scientific">Ramalina farinacea</name>
    <dbReference type="NCBI Taxonomy" id="258253"/>
    <lineage>
        <taxon>Eukaryota</taxon>
        <taxon>Fungi</taxon>
        <taxon>Dikarya</taxon>
        <taxon>Ascomycota</taxon>
        <taxon>Pezizomycotina</taxon>
        <taxon>Lecanoromycetes</taxon>
        <taxon>OSLEUM clade</taxon>
        <taxon>Lecanoromycetidae</taxon>
        <taxon>Lecanorales</taxon>
        <taxon>Lecanorineae</taxon>
        <taxon>Ramalinaceae</taxon>
        <taxon>Ramalina</taxon>
    </lineage>
</organism>
<proteinExistence type="predicted"/>
<dbReference type="PANTHER" id="PTHR11145">
    <property type="entry name" value="BTB/POZ DOMAIN-CONTAINING ADAPTER FOR CUL3-MEDIATED RHOA DEGRADATION PROTEIN FAMILY MEMBER"/>
    <property type="match status" value="1"/>
</dbReference>
<dbReference type="SUPFAM" id="SSF54695">
    <property type="entry name" value="POZ domain"/>
    <property type="match status" value="1"/>
</dbReference>
<protein>
    <recommendedName>
        <fullName evidence="1">BTB domain-containing protein</fullName>
    </recommendedName>
</protein>
<sequence>MSMDPIISLQVGERHFTTLKSTLAEGSTFFRALLAEEWQGSRSPDGSYFIDADPDLFVYSLRYLRRGVFPLFYNATYGFDFALYHALQEEALYFRIENLYNWIKDQKYAQAVQIQYTLDKIKGEGVSAIDHFTALDGTSDRSYHPAWGTEKVYQCPRSIFVHMGNPNACGRACDKARGDEGDTYIDREILRTLIITKKTVFSGVSSSDHSSGAPY</sequence>
<evidence type="ECO:0000259" key="1">
    <source>
        <dbReference type="PROSITE" id="PS50097"/>
    </source>
</evidence>